<dbReference type="EMBL" id="JAACNH010000008">
    <property type="protein sequence ID" value="KAG8434472.1"/>
    <property type="molecule type" value="Genomic_DNA"/>
</dbReference>
<dbReference type="GO" id="GO:1990904">
    <property type="term" value="C:ribonucleoprotein complex"/>
    <property type="evidence" value="ECO:0007669"/>
    <property type="project" value="TreeGrafter"/>
</dbReference>
<comment type="similarity">
    <text evidence="1">Belongs to the PIH1 family.</text>
</comment>
<dbReference type="AlphaFoldDB" id="A0A8T2IVK6"/>
<evidence type="ECO:0000313" key="5">
    <source>
        <dbReference type="EMBL" id="KAG8434471.1"/>
    </source>
</evidence>
<dbReference type="PANTHER" id="PTHR22997">
    <property type="entry name" value="PIH1 DOMAIN-CONTAINING PROTEIN 1"/>
    <property type="match status" value="1"/>
</dbReference>
<dbReference type="GO" id="GO:0000492">
    <property type="term" value="P:box C/D snoRNP assembly"/>
    <property type="evidence" value="ECO:0007669"/>
    <property type="project" value="TreeGrafter"/>
</dbReference>
<evidence type="ECO:0000256" key="2">
    <source>
        <dbReference type="ARBA" id="ARBA00040541"/>
    </source>
</evidence>
<dbReference type="Proteomes" id="UP000812440">
    <property type="component" value="Chromosome 7"/>
</dbReference>
<reference evidence="5" key="1">
    <citation type="thesis" date="2020" institute="ProQuest LLC" country="789 East Eisenhower Parkway, Ann Arbor, MI, USA">
        <title>Comparative Genomics and Chromosome Evolution.</title>
        <authorList>
            <person name="Mudd A.B."/>
        </authorList>
    </citation>
    <scope>NUCLEOTIDE SEQUENCE</scope>
    <source>
        <strain evidence="5">Female2</strain>
        <tissue evidence="5">Blood</tissue>
    </source>
</reference>
<comment type="caution">
    <text evidence="5">The sequence shown here is derived from an EMBL/GenBank/DDBJ whole genome shotgun (WGS) entry which is preliminary data.</text>
</comment>
<keyword evidence="6" id="KW-1185">Reference proteome</keyword>
<evidence type="ECO:0000259" key="4">
    <source>
        <dbReference type="Pfam" id="PF18201"/>
    </source>
</evidence>
<protein>
    <recommendedName>
        <fullName evidence="2">PIH1 domain-containing protein 2</fullName>
    </recommendedName>
</protein>
<feature type="domain" description="PIH1D1/2/3 CS-like" evidence="4">
    <location>
        <begin position="246"/>
        <end position="315"/>
    </location>
</feature>
<organism evidence="5 6">
    <name type="scientific">Hymenochirus boettgeri</name>
    <name type="common">Congo dwarf clawed frog</name>
    <dbReference type="NCBI Taxonomy" id="247094"/>
    <lineage>
        <taxon>Eukaryota</taxon>
        <taxon>Metazoa</taxon>
        <taxon>Chordata</taxon>
        <taxon>Craniata</taxon>
        <taxon>Vertebrata</taxon>
        <taxon>Euteleostomi</taxon>
        <taxon>Amphibia</taxon>
        <taxon>Batrachia</taxon>
        <taxon>Anura</taxon>
        <taxon>Pipoidea</taxon>
        <taxon>Pipidae</taxon>
        <taxon>Pipinae</taxon>
        <taxon>Hymenochirus</taxon>
    </lineage>
</organism>
<name>A0A8T2IVK6_9PIPI</name>
<evidence type="ECO:0000313" key="6">
    <source>
        <dbReference type="Proteomes" id="UP000812440"/>
    </source>
</evidence>
<dbReference type="InterPro" id="IPR012981">
    <property type="entry name" value="PIH1_N"/>
</dbReference>
<dbReference type="GO" id="GO:0006364">
    <property type="term" value="P:rRNA processing"/>
    <property type="evidence" value="ECO:0007669"/>
    <property type="project" value="TreeGrafter"/>
</dbReference>
<dbReference type="PANTHER" id="PTHR22997:SF6">
    <property type="entry name" value="PIH1 DOMAIN-CONTAINING PROTEIN 2"/>
    <property type="match status" value="1"/>
</dbReference>
<dbReference type="Pfam" id="PF18201">
    <property type="entry name" value="PIH1_CS"/>
    <property type="match status" value="1"/>
</dbReference>
<dbReference type="InterPro" id="IPR041442">
    <property type="entry name" value="PIH1D1/2/3_CS-like"/>
</dbReference>
<proteinExistence type="inferred from homology"/>
<dbReference type="OrthoDB" id="545063at2759"/>
<dbReference type="GO" id="GO:0097255">
    <property type="term" value="C:R2TP complex"/>
    <property type="evidence" value="ECO:0007669"/>
    <property type="project" value="TreeGrafter"/>
</dbReference>
<accession>A0A8T2IVK6</accession>
<dbReference type="EMBL" id="JAACNH010000008">
    <property type="protein sequence ID" value="KAG8434471.1"/>
    <property type="molecule type" value="Genomic_DNA"/>
</dbReference>
<evidence type="ECO:0000259" key="3">
    <source>
        <dbReference type="Pfam" id="PF08190"/>
    </source>
</evidence>
<sequence length="318" mass="36168">MDCSFTQKNVLAQVNQLWSMLDDMAENSPDSYQKFIQKHMIEGKDILTSPEPNICIKTKILKPDEKVLFINICQWKRVPVPLSESDPVPLSAGKLEDLSELAVVDIAYNPEVLKRADQDSMELDQLIRLAIKYIENQYKITLCHSYHMAPFNLKGSVERMKESLQRIQKQPTTQKGNTDTTQNESFMEQLKSITGNKEKEIDSPSHLPKHVKGARAKLIEEISSTDLHYTDQLPIPWHELNVKQDNAGQAKSLILKVKLWGVHSVAECDLSVSKEDLLLVVPGRYKMLLNLPQTVNEETVTAKFNKADNILLVTLYTL</sequence>
<feature type="domain" description="PIH1 N-terminal" evidence="3">
    <location>
        <begin position="47"/>
        <end position="158"/>
    </location>
</feature>
<dbReference type="GO" id="GO:0005737">
    <property type="term" value="C:cytoplasm"/>
    <property type="evidence" value="ECO:0007669"/>
    <property type="project" value="TreeGrafter"/>
</dbReference>
<dbReference type="Pfam" id="PF08190">
    <property type="entry name" value="PIH1"/>
    <property type="match status" value="1"/>
</dbReference>
<dbReference type="InterPro" id="IPR050734">
    <property type="entry name" value="PIH1/Kintoun_subfamily"/>
</dbReference>
<evidence type="ECO:0000256" key="1">
    <source>
        <dbReference type="ARBA" id="ARBA00008511"/>
    </source>
</evidence>
<gene>
    <name evidence="5" type="ORF">GDO86_012737</name>
</gene>